<dbReference type="AlphaFoldDB" id="A0A3E1Y8X6"/>
<dbReference type="OrthoDB" id="277629at2"/>
<evidence type="ECO:0000313" key="2">
    <source>
        <dbReference type="Proteomes" id="UP000260644"/>
    </source>
</evidence>
<keyword evidence="2" id="KW-1185">Reference proteome</keyword>
<dbReference type="RefSeq" id="WP_116976497.1">
    <property type="nucleotide sequence ID" value="NZ_QPMM01000007.1"/>
</dbReference>
<accession>A0A3E1Y8X6</accession>
<evidence type="ECO:0000313" key="1">
    <source>
        <dbReference type="EMBL" id="RFS21868.1"/>
    </source>
</evidence>
<sequence>MKILSTFLILCFVCLLTGPPKGNPNYDFKASIINALEFRHRDTGVYNSMVANSLCTSGYYQDARHYDSLGRTFRSVKDLYFSEWDFKEADKIILENADKYRVTMFNEEHMRPEHRLFVKRMLAPLRQKGYSILMVEGLKYFNELSKNPCPVSTDGKYINEPNYAQLLRYAKRLGYSVYAYEAHTTTTWDDSIKLDKYGSMKYIAYNPPDSMSKIYDQNGLKEYIFSGERENQQALNAYSVIRQHPNAKVVMMVGVKHISKDETMMQGQLNKMLHDSIITFDQTDLNNTANFINAGTSDTLKARMPLIAMNKATGKTYHIPSSFPPDVDFNIINEMVYDSLGRPSYLFKDPEKRKTYYLPKTILKKSPILVTAYYTNELEQFREKAIAVDIFQYDNADQKIPLLLFPADYTIVYKESNGEFHQYQVKIK</sequence>
<protein>
    <submittedName>
        <fullName evidence="1">Uncharacterized protein</fullName>
    </submittedName>
</protein>
<organism evidence="1 2">
    <name type="scientific">Chitinophaga silvatica</name>
    <dbReference type="NCBI Taxonomy" id="2282649"/>
    <lineage>
        <taxon>Bacteria</taxon>
        <taxon>Pseudomonadati</taxon>
        <taxon>Bacteroidota</taxon>
        <taxon>Chitinophagia</taxon>
        <taxon>Chitinophagales</taxon>
        <taxon>Chitinophagaceae</taxon>
        <taxon>Chitinophaga</taxon>
    </lineage>
</organism>
<dbReference type="Proteomes" id="UP000260644">
    <property type="component" value="Unassembled WGS sequence"/>
</dbReference>
<reference evidence="1 2" key="1">
    <citation type="submission" date="2018-07" db="EMBL/GenBank/DDBJ databases">
        <title>Chitinophaga K2CV101002-2 sp. nov., isolated from a monsoon evergreen broad-leaved forest soil.</title>
        <authorList>
            <person name="Lv Y."/>
        </authorList>
    </citation>
    <scope>NUCLEOTIDE SEQUENCE [LARGE SCALE GENOMIC DNA]</scope>
    <source>
        <strain evidence="1 2">GDMCC 1.1288</strain>
    </source>
</reference>
<name>A0A3E1Y8X6_9BACT</name>
<proteinExistence type="predicted"/>
<gene>
    <name evidence="1" type="ORF">DVR12_14545</name>
</gene>
<comment type="caution">
    <text evidence="1">The sequence shown here is derived from an EMBL/GenBank/DDBJ whole genome shotgun (WGS) entry which is preliminary data.</text>
</comment>
<dbReference type="EMBL" id="QPMM01000007">
    <property type="protein sequence ID" value="RFS21868.1"/>
    <property type="molecule type" value="Genomic_DNA"/>
</dbReference>